<evidence type="ECO:0000259" key="4">
    <source>
        <dbReference type="PROSITE" id="PS50893"/>
    </source>
</evidence>
<dbReference type="InterPro" id="IPR027417">
    <property type="entry name" value="P-loop_NTPase"/>
</dbReference>
<name>A0AAD8XVH2_9STRA</name>
<dbReference type="Gene3D" id="3.40.50.300">
    <property type="entry name" value="P-loop containing nucleotide triphosphate hydrolases"/>
    <property type="match status" value="2"/>
</dbReference>
<gene>
    <name evidence="5" type="ORF">QTG54_015007</name>
</gene>
<dbReference type="GO" id="GO:0005524">
    <property type="term" value="F:ATP binding"/>
    <property type="evidence" value="ECO:0007669"/>
    <property type="project" value="UniProtKB-KW"/>
</dbReference>
<dbReference type="Pfam" id="PF00005">
    <property type="entry name" value="ABC_tran"/>
    <property type="match status" value="2"/>
</dbReference>
<sequence>MLQEEKKMDDTDSNVVTVKNLNFSYTPSKSTDLVNLNCIIPPNSKVILVGANGAGKSTLIRVLTGMIWGDDVSYDTFDMNGKTKVNDQVNGVAYLGERWKRRRTGFEGVCPYTLDTTPEEMFVKWQQDHSERRDELIKVLGVNMEWRMNECSDGQRKKVRLMFKLLKPFKIAIIDEFAADLDIFSRKRFFDYLTKECAERDASVVFATHIFDQVDLWATHVAFMQLDGTLSNVHRIKSLPAYQEILGRSGKDRAMCPMYTLILEEMDRQYKQHGGIDMKKVLLNGKSDDVVDEEEEEPKPLIIAKNLNFSYIKGKPTISNLNLVVPPNSKVLLVGANGAGKSTLIRMLTGQIWTGMQYDEFSINGQKTPNDQAHGVCYLGNTWKRQQTGFNGICPYTIDCAASEMFVKWQEEHVERRDELVKVLGINLNWRMNECSDGQRKKVQIMIKLLKPFKVCIIDEFVADLDILSRSNFFDYMSRECEERGASVIYATHIFDLADSWASHIAFMQLDRVLSPIYPLDTLPAYKEVLARSGEERAMCPMYVLVMEELRRQYRTSGLFVEDYNDDQDLVDVIMSEQCKEQAGNRFDTEREKDQNNWTAGRLTSQLRKAEEEAQRAKRIAARIEAEKNAAGN</sequence>
<dbReference type="InterPro" id="IPR003439">
    <property type="entry name" value="ABC_transporter-like_ATP-bd"/>
</dbReference>
<feature type="region of interest" description="Disordered" evidence="3">
    <location>
        <begin position="582"/>
        <end position="607"/>
    </location>
</feature>
<dbReference type="SUPFAM" id="SSF52540">
    <property type="entry name" value="P-loop containing nucleoside triphosphate hydrolases"/>
    <property type="match status" value="2"/>
</dbReference>
<dbReference type="SMART" id="SM00382">
    <property type="entry name" value="AAA"/>
    <property type="match status" value="2"/>
</dbReference>
<dbReference type="PROSITE" id="PS50893">
    <property type="entry name" value="ABC_TRANSPORTER_2"/>
    <property type="match status" value="2"/>
</dbReference>
<dbReference type="PANTHER" id="PTHR43158:SF2">
    <property type="entry name" value="SKFA PEPTIDE EXPORT ATP-BINDING PROTEIN SKFE"/>
    <property type="match status" value="1"/>
</dbReference>
<keyword evidence="2" id="KW-0067">ATP-binding</keyword>
<keyword evidence="1" id="KW-0547">Nucleotide-binding</keyword>
<reference evidence="5" key="1">
    <citation type="submission" date="2023-06" db="EMBL/GenBank/DDBJ databases">
        <title>Survivors Of The Sea: Transcriptome response of Skeletonema marinoi to long-term dormancy.</title>
        <authorList>
            <person name="Pinder M.I.M."/>
            <person name="Kourtchenko O."/>
            <person name="Robertson E.K."/>
            <person name="Larsson T."/>
            <person name="Maumus F."/>
            <person name="Osuna-Cruz C.M."/>
            <person name="Vancaester E."/>
            <person name="Stenow R."/>
            <person name="Vandepoele K."/>
            <person name="Ploug H."/>
            <person name="Bruchert V."/>
            <person name="Godhe A."/>
            <person name="Topel M."/>
        </authorList>
    </citation>
    <scope>NUCLEOTIDE SEQUENCE</scope>
    <source>
        <strain evidence="5">R05AC</strain>
    </source>
</reference>
<dbReference type="GO" id="GO:0016887">
    <property type="term" value="F:ATP hydrolysis activity"/>
    <property type="evidence" value="ECO:0007669"/>
    <property type="project" value="InterPro"/>
</dbReference>
<organism evidence="5 6">
    <name type="scientific">Skeletonema marinoi</name>
    <dbReference type="NCBI Taxonomy" id="267567"/>
    <lineage>
        <taxon>Eukaryota</taxon>
        <taxon>Sar</taxon>
        <taxon>Stramenopiles</taxon>
        <taxon>Ochrophyta</taxon>
        <taxon>Bacillariophyta</taxon>
        <taxon>Coscinodiscophyceae</taxon>
        <taxon>Thalassiosirophycidae</taxon>
        <taxon>Thalassiosirales</taxon>
        <taxon>Skeletonemataceae</taxon>
        <taxon>Skeletonema</taxon>
        <taxon>Skeletonema marinoi-dohrnii complex</taxon>
    </lineage>
</organism>
<evidence type="ECO:0000313" key="6">
    <source>
        <dbReference type="Proteomes" id="UP001224775"/>
    </source>
</evidence>
<dbReference type="AlphaFoldDB" id="A0AAD8XVH2"/>
<dbReference type="InterPro" id="IPR003593">
    <property type="entry name" value="AAA+_ATPase"/>
</dbReference>
<dbReference type="Proteomes" id="UP001224775">
    <property type="component" value="Unassembled WGS sequence"/>
</dbReference>
<accession>A0AAD8XVH2</accession>
<comment type="caution">
    <text evidence="5">The sequence shown here is derived from an EMBL/GenBank/DDBJ whole genome shotgun (WGS) entry which is preliminary data.</text>
</comment>
<keyword evidence="6" id="KW-1185">Reference proteome</keyword>
<dbReference type="PANTHER" id="PTHR43158">
    <property type="entry name" value="SKFA PEPTIDE EXPORT ATP-BINDING PROTEIN SKFE"/>
    <property type="match status" value="1"/>
</dbReference>
<feature type="compositionally biased region" description="Polar residues" evidence="3">
    <location>
        <begin position="596"/>
        <end position="607"/>
    </location>
</feature>
<evidence type="ECO:0000313" key="5">
    <source>
        <dbReference type="EMBL" id="KAK1734240.1"/>
    </source>
</evidence>
<proteinExistence type="predicted"/>
<evidence type="ECO:0000256" key="2">
    <source>
        <dbReference type="ARBA" id="ARBA00022840"/>
    </source>
</evidence>
<evidence type="ECO:0000256" key="1">
    <source>
        <dbReference type="ARBA" id="ARBA00022741"/>
    </source>
</evidence>
<evidence type="ECO:0000256" key="3">
    <source>
        <dbReference type="SAM" id="MobiDB-lite"/>
    </source>
</evidence>
<protein>
    <submittedName>
        <fullName evidence="5">CCR4-associated factor 16</fullName>
    </submittedName>
</protein>
<dbReference type="EMBL" id="JATAAI010000040">
    <property type="protein sequence ID" value="KAK1734240.1"/>
    <property type="molecule type" value="Genomic_DNA"/>
</dbReference>
<feature type="domain" description="ABC transporter" evidence="4">
    <location>
        <begin position="16"/>
        <end position="246"/>
    </location>
</feature>
<feature type="domain" description="ABC transporter" evidence="4">
    <location>
        <begin position="302"/>
        <end position="535"/>
    </location>
</feature>